<dbReference type="Proteomes" id="UP000058857">
    <property type="component" value="Chromosome 1"/>
</dbReference>
<gene>
    <name evidence="1" type="ORF">LBBP_02918</name>
</gene>
<proteinExistence type="predicted"/>
<dbReference type="PATRIC" id="fig|280505.15.peg.2845"/>
<organism evidence="1">
    <name type="scientific">Leptospira borgpetersenii serovar Ballum</name>
    <dbReference type="NCBI Taxonomy" id="280505"/>
    <lineage>
        <taxon>Bacteria</taxon>
        <taxon>Pseudomonadati</taxon>
        <taxon>Spirochaetota</taxon>
        <taxon>Spirochaetia</taxon>
        <taxon>Leptospirales</taxon>
        <taxon>Leptospiraceae</taxon>
        <taxon>Leptospira</taxon>
    </lineage>
</organism>
<accession>A0A0S2ITZ7</accession>
<protein>
    <submittedName>
        <fullName evidence="1">Uncharacterized protein</fullName>
    </submittedName>
</protein>
<reference evidence="1 2" key="1">
    <citation type="journal article" date="2015" name="PLoS Negl. Trop. Dis.">
        <title>Distribution of Plasmids in Distinct Leptospira Pathogenic Species.</title>
        <authorList>
            <person name="Wang Y."/>
            <person name="Zhuang X."/>
            <person name="Zhong Y."/>
            <person name="Zhang C."/>
            <person name="Zhang Y."/>
            <person name="Zeng L."/>
            <person name="Zhu Y."/>
            <person name="He P."/>
            <person name="Dong K."/>
            <person name="Pal U."/>
            <person name="Guo X."/>
            <person name="Qin J."/>
        </authorList>
    </citation>
    <scope>NUCLEOTIDE SEQUENCE [LARGE SCALE GENOMIC DNA]</scope>
    <source>
        <strain evidence="1 2">56604</strain>
    </source>
</reference>
<evidence type="ECO:0000313" key="1">
    <source>
        <dbReference type="EMBL" id="ALO27134.1"/>
    </source>
</evidence>
<evidence type="ECO:0000313" key="2">
    <source>
        <dbReference type="Proteomes" id="UP000058857"/>
    </source>
</evidence>
<sequence>MGHPSSSRLLLHAFPITFSFCALASVCKLRREVVLFQSDSIEVCLEIGKMQT</sequence>
<dbReference type="AlphaFoldDB" id="A0A0S2ITZ7"/>
<dbReference type="EMBL" id="CP012029">
    <property type="protein sequence ID" value="ALO27134.1"/>
    <property type="molecule type" value="Genomic_DNA"/>
</dbReference>
<name>A0A0S2ITZ7_LEPBO</name>